<evidence type="ECO:0000313" key="3">
    <source>
        <dbReference type="Proteomes" id="UP001430953"/>
    </source>
</evidence>
<feature type="region of interest" description="Disordered" evidence="1">
    <location>
        <begin position="62"/>
        <end position="97"/>
    </location>
</feature>
<feature type="compositionally biased region" description="Basic residues" evidence="1">
    <location>
        <begin position="62"/>
        <end position="72"/>
    </location>
</feature>
<comment type="caution">
    <text evidence="2">The sequence shown here is derived from an EMBL/GenBank/DDBJ whole genome shotgun (WGS) entry which is preliminary data.</text>
</comment>
<dbReference type="Proteomes" id="UP001430953">
    <property type="component" value="Unassembled WGS sequence"/>
</dbReference>
<reference evidence="2 3" key="1">
    <citation type="submission" date="2023-03" db="EMBL/GenBank/DDBJ databases">
        <title>High recombination rates correlate with genetic variation in Cardiocondyla obscurior ants.</title>
        <authorList>
            <person name="Errbii M."/>
        </authorList>
    </citation>
    <scope>NUCLEOTIDE SEQUENCE [LARGE SCALE GENOMIC DNA]</scope>
    <source>
        <strain evidence="2">Alpha-2009</strain>
        <tissue evidence="2">Whole body</tissue>
    </source>
</reference>
<evidence type="ECO:0000256" key="1">
    <source>
        <dbReference type="SAM" id="MobiDB-lite"/>
    </source>
</evidence>
<name>A0AAW2FAI9_9HYME</name>
<evidence type="ECO:0008006" key="4">
    <source>
        <dbReference type="Google" id="ProtNLM"/>
    </source>
</evidence>
<evidence type="ECO:0000313" key="2">
    <source>
        <dbReference type="EMBL" id="KAL0111761.1"/>
    </source>
</evidence>
<accession>A0AAW2FAI9</accession>
<sequence length="141" mass="16212">MPFSEDDEKAIDSRKAKLLRNSPRNQFLRIESLLSRSVTAVLIIRFHISILLNITPCLEQIKKKKKKKKRKEKFTPRRYQSRAPTGRAEGFCAGHPRTPHAARIPIIGLTSRHLINKRDERSPRGRTLGFVASLFVYPPAQ</sequence>
<gene>
    <name evidence="2" type="ORF">PUN28_013153</name>
</gene>
<dbReference type="EMBL" id="JADYXP020000013">
    <property type="protein sequence ID" value="KAL0111761.1"/>
    <property type="molecule type" value="Genomic_DNA"/>
</dbReference>
<keyword evidence="3" id="KW-1185">Reference proteome</keyword>
<dbReference type="AlphaFoldDB" id="A0AAW2FAI9"/>
<proteinExistence type="predicted"/>
<organism evidence="2 3">
    <name type="scientific">Cardiocondyla obscurior</name>
    <dbReference type="NCBI Taxonomy" id="286306"/>
    <lineage>
        <taxon>Eukaryota</taxon>
        <taxon>Metazoa</taxon>
        <taxon>Ecdysozoa</taxon>
        <taxon>Arthropoda</taxon>
        <taxon>Hexapoda</taxon>
        <taxon>Insecta</taxon>
        <taxon>Pterygota</taxon>
        <taxon>Neoptera</taxon>
        <taxon>Endopterygota</taxon>
        <taxon>Hymenoptera</taxon>
        <taxon>Apocrita</taxon>
        <taxon>Aculeata</taxon>
        <taxon>Formicoidea</taxon>
        <taxon>Formicidae</taxon>
        <taxon>Myrmicinae</taxon>
        <taxon>Cardiocondyla</taxon>
    </lineage>
</organism>
<protein>
    <recommendedName>
        <fullName evidence="4">Ribosomal protein S14</fullName>
    </recommendedName>
</protein>